<evidence type="ECO:0000259" key="4">
    <source>
        <dbReference type="PROSITE" id="PS50110"/>
    </source>
</evidence>
<comment type="caution">
    <text evidence="3">Lacks conserved residue(s) required for the propagation of feature annotation.</text>
</comment>
<dbReference type="PROSITE" id="PS50110">
    <property type="entry name" value="RESPONSE_REGULATORY"/>
    <property type="match status" value="1"/>
</dbReference>
<feature type="domain" description="Response regulatory" evidence="4">
    <location>
        <begin position="19"/>
        <end position="133"/>
    </location>
</feature>
<dbReference type="InterPro" id="IPR011006">
    <property type="entry name" value="CheY-like_superfamily"/>
</dbReference>
<dbReference type="PANTHER" id="PTHR44591">
    <property type="entry name" value="STRESS RESPONSE REGULATOR PROTEIN 1"/>
    <property type="match status" value="1"/>
</dbReference>
<dbReference type="SUPFAM" id="SSF46689">
    <property type="entry name" value="Homeodomain-like"/>
    <property type="match status" value="1"/>
</dbReference>
<dbReference type="Pfam" id="PF00072">
    <property type="entry name" value="Response_reg"/>
    <property type="match status" value="1"/>
</dbReference>
<evidence type="ECO:0000256" key="3">
    <source>
        <dbReference type="PROSITE-ProRule" id="PRU00169"/>
    </source>
</evidence>
<dbReference type="AlphaFoldDB" id="A0AAE3U4Q1"/>
<sequence>MTTDTIQPSPYPVATAKSCVLIADAEVTPASALVERLIRNGLEVCLADSADAAKRHLRERAVSFAIIELVLEDCDGLDLVADIARAHPQCRTLVHSRFCNLSNAVQAVKSGASDVLPKPTDVDFLVGVLLNRDMSQRAFPPSLPAPDSIRGEHIREIFMSCDANVSRAARQLSMHRKTLERFLKRSALL</sequence>
<dbReference type="SUPFAM" id="SSF52172">
    <property type="entry name" value="CheY-like"/>
    <property type="match status" value="1"/>
</dbReference>
<dbReference type="SMART" id="SM00448">
    <property type="entry name" value="REC"/>
    <property type="match status" value="1"/>
</dbReference>
<gene>
    <name evidence="5" type="ORF">MRS75_24100</name>
</gene>
<protein>
    <submittedName>
        <fullName evidence="5">Response regulator</fullName>
    </submittedName>
</protein>
<name>A0AAE3U4Q1_9HYPH</name>
<dbReference type="InterPro" id="IPR009057">
    <property type="entry name" value="Homeodomain-like_sf"/>
</dbReference>
<evidence type="ECO:0000313" key="5">
    <source>
        <dbReference type="EMBL" id="MDI7925137.1"/>
    </source>
</evidence>
<accession>A0AAE3U4Q1</accession>
<dbReference type="InterPro" id="IPR050595">
    <property type="entry name" value="Bact_response_regulator"/>
</dbReference>
<reference evidence="5" key="1">
    <citation type="submission" date="2022-03" db="EMBL/GenBank/DDBJ databases">
        <title>Fererhizobium litorale gen. nov., sp. nov., isolated from sandy sediments of the Sea of Japan seashore.</title>
        <authorList>
            <person name="Romanenko L."/>
            <person name="Kurilenko V."/>
            <person name="Otstavnykh N."/>
            <person name="Svetashev V."/>
            <person name="Tekutyeva L."/>
            <person name="Isaeva M."/>
            <person name="Mikhailov V."/>
        </authorList>
    </citation>
    <scope>NUCLEOTIDE SEQUENCE</scope>
    <source>
        <strain evidence="5">KMM 9576</strain>
    </source>
</reference>
<organism evidence="5 6">
    <name type="scientific">Ferirhizobium litorale</name>
    <dbReference type="NCBI Taxonomy" id="2927786"/>
    <lineage>
        <taxon>Bacteria</taxon>
        <taxon>Pseudomonadati</taxon>
        <taxon>Pseudomonadota</taxon>
        <taxon>Alphaproteobacteria</taxon>
        <taxon>Hyphomicrobiales</taxon>
        <taxon>Rhizobiaceae</taxon>
        <taxon>Ferirhizobium</taxon>
    </lineage>
</organism>
<evidence type="ECO:0000256" key="1">
    <source>
        <dbReference type="ARBA" id="ARBA00022553"/>
    </source>
</evidence>
<dbReference type="Gene3D" id="1.10.10.60">
    <property type="entry name" value="Homeodomain-like"/>
    <property type="match status" value="1"/>
</dbReference>
<keyword evidence="6" id="KW-1185">Reference proteome</keyword>
<dbReference type="GO" id="GO:0000160">
    <property type="term" value="P:phosphorelay signal transduction system"/>
    <property type="evidence" value="ECO:0007669"/>
    <property type="project" value="UniProtKB-KW"/>
</dbReference>
<comment type="caution">
    <text evidence="5">The sequence shown here is derived from an EMBL/GenBank/DDBJ whole genome shotgun (WGS) entry which is preliminary data.</text>
</comment>
<dbReference type="InterPro" id="IPR001789">
    <property type="entry name" value="Sig_transdc_resp-reg_receiver"/>
</dbReference>
<proteinExistence type="predicted"/>
<keyword evidence="2" id="KW-0902">Two-component regulatory system</keyword>
<keyword evidence="1" id="KW-0597">Phosphoprotein</keyword>
<evidence type="ECO:0000256" key="2">
    <source>
        <dbReference type="ARBA" id="ARBA00023012"/>
    </source>
</evidence>
<evidence type="ECO:0000313" key="6">
    <source>
        <dbReference type="Proteomes" id="UP001161580"/>
    </source>
</evidence>
<dbReference type="EMBL" id="JALDYZ010000024">
    <property type="protein sequence ID" value="MDI7925137.1"/>
    <property type="molecule type" value="Genomic_DNA"/>
</dbReference>
<dbReference type="Gene3D" id="3.40.50.2300">
    <property type="match status" value="1"/>
</dbReference>
<dbReference type="Proteomes" id="UP001161580">
    <property type="component" value="Unassembled WGS sequence"/>
</dbReference>
<dbReference type="RefSeq" id="WP_311794766.1">
    <property type="nucleotide sequence ID" value="NZ_JALDYZ010000024.1"/>
</dbReference>
<dbReference type="PANTHER" id="PTHR44591:SF14">
    <property type="entry name" value="PROTEIN PILG"/>
    <property type="match status" value="1"/>
</dbReference>